<protein>
    <submittedName>
        <fullName evidence="1">Uncharacterized protein</fullName>
    </submittedName>
</protein>
<dbReference type="RefSeq" id="WP_196273696.1">
    <property type="nucleotide sequence ID" value="NZ_JADQDO010000021.1"/>
</dbReference>
<dbReference type="Proteomes" id="UP000599312">
    <property type="component" value="Unassembled WGS sequence"/>
</dbReference>
<dbReference type="AlphaFoldDB" id="A0A931FSK0"/>
<gene>
    <name evidence="1" type="ORF">I2H38_20310</name>
</gene>
<organism evidence="1 2">
    <name type="scientific">Microvirga alba</name>
    <dbReference type="NCBI Taxonomy" id="2791025"/>
    <lineage>
        <taxon>Bacteria</taxon>
        <taxon>Pseudomonadati</taxon>
        <taxon>Pseudomonadota</taxon>
        <taxon>Alphaproteobacteria</taxon>
        <taxon>Hyphomicrobiales</taxon>
        <taxon>Methylobacteriaceae</taxon>
        <taxon>Microvirga</taxon>
    </lineage>
</organism>
<name>A0A931FSK0_9HYPH</name>
<evidence type="ECO:0000313" key="1">
    <source>
        <dbReference type="EMBL" id="MBF9235703.1"/>
    </source>
</evidence>
<sequence>MLESESNVVAFRPRKAADKQHQVQSLLERVYAAGSIPVRADDIATKTAAMMLEALGLLVIEQVLTDGTIDPVIRGQATGRPWRLSKPAFSGPIGVPDAMGFSA</sequence>
<proteinExistence type="predicted"/>
<dbReference type="EMBL" id="JADQDO010000021">
    <property type="protein sequence ID" value="MBF9235703.1"/>
    <property type="molecule type" value="Genomic_DNA"/>
</dbReference>
<accession>A0A931FSK0</accession>
<keyword evidence="2" id="KW-1185">Reference proteome</keyword>
<evidence type="ECO:0000313" key="2">
    <source>
        <dbReference type="Proteomes" id="UP000599312"/>
    </source>
</evidence>
<reference evidence="1" key="1">
    <citation type="submission" date="2020-11" db="EMBL/GenBank/DDBJ databases">
        <authorList>
            <person name="Kim M.K."/>
        </authorList>
    </citation>
    <scope>NUCLEOTIDE SEQUENCE</scope>
    <source>
        <strain evidence="1">BT350</strain>
    </source>
</reference>
<comment type="caution">
    <text evidence="1">The sequence shown here is derived from an EMBL/GenBank/DDBJ whole genome shotgun (WGS) entry which is preliminary data.</text>
</comment>